<organism evidence="1 2">
    <name type="scientific">Solimonas marina</name>
    <dbReference type="NCBI Taxonomy" id="2714601"/>
    <lineage>
        <taxon>Bacteria</taxon>
        <taxon>Pseudomonadati</taxon>
        <taxon>Pseudomonadota</taxon>
        <taxon>Gammaproteobacteria</taxon>
        <taxon>Nevskiales</taxon>
        <taxon>Nevskiaceae</taxon>
        <taxon>Solimonas</taxon>
    </lineage>
</organism>
<evidence type="ECO:0000313" key="2">
    <source>
        <dbReference type="Proteomes" id="UP000653472"/>
    </source>
</evidence>
<sequence>MNSTTIPALSAPKDGADSDSLDALLNHLQGNGPDVQADAALARFSEARLRAIEFGARARAEDCLHNVQSLARLLTQALRSDEQAPVSDTLAAVQHLEQLARDSERWALIAEHAVMYRKQRPVAEEVAQRWMHWARHLGEWPDAKRG</sequence>
<name>A0A969W7C8_9GAMM</name>
<proteinExistence type="predicted"/>
<dbReference type="RefSeq" id="WP_168146129.1">
    <property type="nucleotide sequence ID" value="NZ_JAAVXB010000001.1"/>
</dbReference>
<dbReference type="EMBL" id="JAAVXB010000001">
    <property type="protein sequence ID" value="NKF20869.1"/>
    <property type="molecule type" value="Genomic_DNA"/>
</dbReference>
<reference evidence="1" key="1">
    <citation type="submission" date="2020-03" db="EMBL/GenBank/DDBJ databases">
        <title>Solimonas marina sp. nov., isolated from deep seawater of the Pacific Ocean.</title>
        <authorList>
            <person name="Liu X."/>
            <person name="Lai Q."/>
            <person name="Sun F."/>
            <person name="Gai Y."/>
            <person name="Li G."/>
            <person name="Shao Z."/>
        </authorList>
    </citation>
    <scope>NUCLEOTIDE SEQUENCE</scope>
    <source>
        <strain evidence="1">C16B3</strain>
    </source>
</reference>
<dbReference type="Proteomes" id="UP000653472">
    <property type="component" value="Unassembled WGS sequence"/>
</dbReference>
<accession>A0A969W7C8</accession>
<dbReference type="AlphaFoldDB" id="A0A969W7C8"/>
<protein>
    <submittedName>
        <fullName evidence="1">Uncharacterized protein</fullName>
    </submittedName>
</protein>
<gene>
    <name evidence="1" type="ORF">G7Y82_00975</name>
</gene>
<evidence type="ECO:0000313" key="1">
    <source>
        <dbReference type="EMBL" id="NKF20869.1"/>
    </source>
</evidence>
<keyword evidence="2" id="KW-1185">Reference proteome</keyword>
<comment type="caution">
    <text evidence="1">The sequence shown here is derived from an EMBL/GenBank/DDBJ whole genome shotgun (WGS) entry which is preliminary data.</text>
</comment>